<accession>A0A2P6NV96</accession>
<dbReference type="AlphaFoldDB" id="A0A2P6NV96"/>
<keyword evidence="1" id="KW-0472">Membrane</keyword>
<evidence type="ECO:0000313" key="3">
    <source>
        <dbReference type="Proteomes" id="UP000241769"/>
    </source>
</evidence>
<dbReference type="EMBL" id="MDYQ01000016">
    <property type="protein sequence ID" value="PRP87892.1"/>
    <property type="molecule type" value="Genomic_DNA"/>
</dbReference>
<feature type="transmembrane region" description="Helical" evidence="1">
    <location>
        <begin position="270"/>
        <end position="292"/>
    </location>
</feature>
<gene>
    <name evidence="2" type="ORF">PROFUN_02629</name>
</gene>
<protein>
    <submittedName>
        <fullName evidence="2">Uncharacterized protein</fullName>
    </submittedName>
</protein>
<dbReference type="Proteomes" id="UP000241769">
    <property type="component" value="Unassembled WGS sequence"/>
</dbReference>
<evidence type="ECO:0000256" key="1">
    <source>
        <dbReference type="SAM" id="Phobius"/>
    </source>
</evidence>
<feature type="transmembrane region" description="Helical" evidence="1">
    <location>
        <begin position="39"/>
        <end position="59"/>
    </location>
</feature>
<evidence type="ECO:0000313" key="2">
    <source>
        <dbReference type="EMBL" id="PRP87892.1"/>
    </source>
</evidence>
<keyword evidence="1" id="KW-1133">Transmembrane helix</keyword>
<name>A0A2P6NV96_9EUKA</name>
<keyword evidence="3" id="KW-1185">Reference proteome</keyword>
<sequence length="294" mass="33150">MHGPAFSSPLISSHLTFSKFASLCSSLHRSASSCLVAHIHNWLSASVYFSLYLYLLFITSHSGCQTLHMMEERGTHVKLSQIETSFFFLPPVGVWNNRRYHRREYYSGFLYKGFETVTSTVHSLSCPYHVADHHLNCPKVTTCPSRTLGFLILDMSIPLVYPPSPSLRREAPRIVKSLERLTLAKLLTVLCISSRDLLPSRPSLPGKDLRDKFTPLQFDALHHVSCLSRSVSLDNYPLFVGRDAARHQQDTVPRGKQKGRSSSQAAAERIYLCIFPQYSIVIMAHAAALMLLQD</sequence>
<reference evidence="2 3" key="1">
    <citation type="journal article" date="2018" name="Genome Biol. Evol.">
        <title>Multiple Roots of Fruiting Body Formation in Amoebozoa.</title>
        <authorList>
            <person name="Hillmann F."/>
            <person name="Forbes G."/>
            <person name="Novohradska S."/>
            <person name="Ferling I."/>
            <person name="Riege K."/>
            <person name="Groth M."/>
            <person name="Westermann M."/>
            <person name="Marz M."/>
            <person name="Spaller T."/>
            <person name="Winckler T."/>
            <person name="Schaap P."/>
            <person name="Glockner G."/>
        </authorList>
    </citation>
    <scope>NUCLEOTIDE SEQUENCE [LARGE SCALE GENOMIC DNA]</scope>
    <source>
        <strain evidence="2 3">Jena</strain>
    </source>
</reference>
<keyword evidence="1" id="KW-0812">Transmembrane</keyword>
<organism evidence="2 3">
    <name type="scientific">Planoprotostelium fungivorum</name>
    <dbReference type="NCBI Taxonomy" id="1890364"/>
    <lineage>
        <taxon>Eukaryota</taxon>
        <taxon>Amoebozoa</taxon>
        <taxon>Evosea</taxon>
        <taxon>Variosea</taxon>
        <taxon>Cavosteliida</taxon>
        <taxon>Cavosteliaceae</taxon>
        <taxon>Planoprotostelium</taxon>
    </lineage>
</organism>
<dbReference type="InParanoid" id="A0A2P6NV96"/>
<comment type="caution">
    <text evidence="2">The sequence shown here is derived from an EMBL/GenBank/DDBJ whole genome shotgun (WGS) entry which is preliminary data.</text>
</comment>
<proteinExistence type="predicted"/>